<sequence>MKCLIQHNPEYVSLAWGAMKFLFVAFVNHENACSTLAKGLCQIGSILPRAELSLILYPTKRMKRAVAELYANIIKFLVRSKRWYEEGKLKHIWHSLSRPSELRYADLLENVKERSELIETLSASGAQAEQREIHRKIDHEGSQLTVMHEEVRELKAIIMSCFSHPR</sequence>
<reference evidence="3" key="4">
    <citation type="submission" date="2014-09" db="EMBL/GenBank/DDBJ databases">
        <title>Maintaining two mating types: Structure of the mating type locus and its role in heterokaryosis in Podospora anserina.</title>
        <authorList>
            <person name="Grognet P."/>
            <person name="Bidard F."/>
            <person name="Kuchly C."/>
            <person name="Chan Ho Tong L."/>
            <person name="Coppin E."/>
            <person name="Ait Benkhali J."/>
            <person name="Couloux A."/>
            <person name="Wincker P."/>
            <person name="Debuchy R."/>
            <person name="Silar P."/>
        </authorList>
    </citation>
    <scope>NUCLEOTIDE SEQUENCE</scope>
</reference>
<reference evidence="2 4" key="1">
    <citation type="journal article" date="2008" name="Genome Biol.">
        <title>The genome sequence of the model ascomycete fungus Podospora anserina.</title>
        <authorList>
            <person name="Espagne E."/>
            <person name="Lespinet O."/>
            <person name="Malagnac F."/>
            <person name="Da Silva C."/>
            <person name="Jaillon O."/>
            <person name="Porcel B.M."/>
            <person name="Couloux A."/>
            <person name="Aury J.-M."/>
            <person name="Segurens B."/>
            <person name="Poulain J."/>
            <person name="Anthouard V."/>
            <person name="Grossetete S."/>
            <person name="Khalili H."/>
            <person name="Coppin E."/>
            <person name="Dequard-Chablat M."/>
            <person name="Picard M."/>
            <person name="Contamine V."/>
            <person name="Arnaise S."/>
            <person name="Bourdais A."/>
            <person name="Berteaux-Lecellier V."/>
            <person name="Gautheret D."/>
            <person name="de Vries R.P."/>
            <person name="Battaglia E."/>
            <person name="Coutinho P.M."/>
            <person name="Danchin E.G.J."/>
            <person name="Henrissat B."/>
            <person name="El Khoury R."/>
            <person name="Sainsard-Chanet A."/>
            <person name="Boivin A."/>
            <person name="Pinan-Lucarre B."/>
            <person name="Sellem C.H."/>
            <person name="Debuchy R."/>
            <person name="Wincker P."/>
            <person name="Weissenbach J."/>
            <person name="Silar P."/>
        </authorList>
    </citation>
    <scope>NUCLEOTIDE SEQUENCE [LARGE SCALE GENOMIC DNA]</scope>
    <source>
        <strain evidence="4">S / ATCC MYA-4624 / DSM 980 / FGSC 10383</strain>
        <strain evidence="2">S mat+</strain>
    </source>
</reference>
<evidence type="ECO:0000313" key="2">
    <source>
        <dbReference type="EMBL" id="CAP68339.1"/>
    </source>
</evidence>
<reference evidence="2" key="2">
    <citation type="submission" date="2008-07" db="EMBL/GenBank/DDBJ databases">
        <authorList>
            <person name="Genoscope - CEA"/>
        </authorList>
    </citation>
    <scope>NUCLEOTIDE SEQUENCE</scope>
    <source>
        <strain evidence="2">S mat+</strain>
    </source>
</reference>
<protein>
    <submittedName>
        <fullName evidence="2">Podospora anserina S mat+ genomic DNA chromosome 7, supercontig 1</fullName>
    </submittedName>
</protein>
<accession>B2AVB5</accession>
<dbReference type="VEuPathDB" id="FungiDB:PODANS_7_3500"/>
<dbReference type="InterPro" id="IPR056125">
    <property type="entry name" value="DUF7708"/>
</dbReference>
<dbReference type="OrthoDB" id="61900at2759"/>
<dbReference type="HOGENOM" id="CLU_1768647_0_0_1"/>
<dbReference type="STRING" id="515849.B2AVB5"/>
<dbReference type="EMBL" id="CU633900">
    <property type="protein sequence ID" value="CAP68339.1"/>
    <property type="molecule type" value="Genomic_DNA"/>
</dbReference>
<dbReference type="Proteomes" id="UP000001197">
    <property type="component" value="Chromosome 7"/>
</dbReference>
<dbReference type="InParanoid" id="B2AVB5"/>
<dbReference type="GeneID" id="6192836"/>
<dbReference type="KEGG" id="pan:PODANSg4701"/>
<dbReference type="eggNOG" id="ENOG502SH5A">
    <property type="taxonomic scope" value="Eukaryota"/>
</dbReference>
<evidence type="ECO:0000313" key="3">
    <source>
        <dbReference type="EMBL" id="CDP31809.1"/>
    </source>
</evidence>
<keyword evidence="4" id="KW-1185">Reference proteome</keyword>
<organism evidence="2">
    <name type="scientific">Podospora anserina (strain S / ATCC MYA-4624 / DSM 980 / FGSC 10383)</name>
    <name type="common">Pleurage anserina</name>
    <dbReference type="NCBI Taxonomy" id="515849"/>
    <lineage>
        <taxon>Eukaryota</taxon>
        <taxon>Fungi</taxon>
        <taxon>Dikarya</taxon>
        <taxon>Ascomycota</taxon>
        <taxon>Pezizomycotina</taxon>
        <taxon>Sordariomycetes</taxon>
        <taxon>Sordariomycetidae</taxon>
        <taxon>Sordariales</taxon>
        <taxon>Podosporaceae</taxon>
        <taxon>Podospora</taxon>
        <taxon>Podospora anserina</taxon>
    </lineage>
</organism>
<feature type="domain" description="DUF7708" evidence="1">
    <location>
        <begin position="1"/>
        <end position="130"/>
    </location>
</feature>
<dbReference type="AlphaFoldDB" id="B2AVB5"/>
<dbReference type="EMBL" id="FO904942">
    <property type="protein sequence ID" value="CDP31809.1"/>
    <property type="molecule type" value="Genomic_DNA"/>
</dbReference>
<reference evidence="4" key="3">
    <citation type="journal article" date="2014" name="Genetics">
        <title>Maintaining two mating types: Structure of the mating type locus and its role in heterokaryosis in Podospora anserina.</title>
        <authorList>
            <person name="Grognet P."/>
            <person name="Bidard F."/>
            <person name="Kuchly C."/>
            <person name="Tong L.C.H."/>
            <person name="Coppin E."/>
            <person name="Benkhali J.A."/>
            <person name="Couloux A."/>
            <person name="Wincker P."/>
            <person name="Debuchy R."/>
            <person name="Silar P."/>
        </authorList>
    </citation>
    <scope>GENOME REANNOTATION</scope>
    <source>
        <strain evidence="4">S / ATCC MYA-4624 / DSM 980 / FGSC 10383</strain>
    </source>
</reference>
<dbReference type="RefSeq" id="XP_001907666.1">
    <property type="nucleotide sequence ID" value="XM_001907631.1"/>
</dbReference>
<name>B2AVB5_PODAN</name>
<evidence type="ECO:0000259" key="1">
    <source>
        <dbReference type="Pfam" id="PF24809"/>
    </source>
</evidence>
<gene>
    <name evidence="2" type="ORF">PODANS_7_3500</name>
</gene>
<proteinExistence type="predicted"/>
<dbReference type="Pfam" id="PF24809">
    <property type="entry name" value="DUF7708"/>
    <property type="match status" value="1"/>
</dbReference>
<evidence type="ECO:0000313" key="4">
    <source>
        <dbReference type="Proteomes" id="UP000001197"/>
    </source>
</evidence>